<dbReference type="AlphaFoldDB" id="D9QPJ3"/>
<feature type="binding site" evidence="11 13">
    <location>
        <position position="224"/>
    </location>
    <ligand>
        <name>[2Fe-2S] cluster</name>
        <dbReference type="ChEBI" id="CHEBI:190135"/>
    </ligand>
</feature>
<dbReference type="UniPathway" id="UPA00070">
    <property type="reaction ID" value="UER00945"/>
</dbReference>
<evidence type="ECO:0000256" key="13">
    <source>
        <dbReference type="PIRSR" id="PIRSR006816-2"/>
    </source>
</evidence>
<dbReference type="GO" id="GO:0016491">
    <property type="term" value="F:oxidoreductase activity"/>
    <property type="evidence" value="ECO:0007669"/>
    <property type="project" value="InterPro"/>
</dbReference>
<feature type="binding site" evidence="11 13">
    <location>
        <position position="250"/>
    </location>
    <ligand>
        <name>[2Fe-2S] cluster</name>
        <dbReference type="ChEBI" id="CHEBI:190135"/>
    </ligand>
</feature>
<dbReference type="Proteomes" id="UP000001661">
    <property type="component" value="Chromosome"/>
</dbReference>
<keyword evidence="9 11" id="KW-0408">Iron</keyword>
<protein>
    <recommendedName>
        <fullName evidence="11">Dihydroorotate dehydrogenase B (NAD(+)), electron transfer subunit</fullName>
    </recommendedName>
    <alternativeName>
        <fullName evidence="11">Dihydroorotate oxidase B, electron transfer subunit</fullName>
    </alternativeName>
</protein>
<dbReference type="KEGG" id="aar:Acear_0900"/>
<dbReference type="PANTHER" id="PTHR43513:SF3">
    <property type="entry name" value="DIHYDROOROTATE DEHYDROGENASE B (NAD(+)), ELECTRON TRANSFER SUBUNIT-RELATED"/>
    <property type="match status" value="1"/>
</dbReference>
<dbReference type="InterPro" id="IPR050353">
    <property type="entry name" value="PyrK_electron_transfer"/>
</dbReference>
<evidence type="ECO:0000259" key="14">
    <source>
        <dbReference type="PROSITE" id="PS51384"/>
    </source>
</evidence>
<dbReference type="eggNOG" id="COG0543">
    <property type="taxonomic scope" value="Bacteria"/>
</dbReference>
<feature type="binding site" evidence="11 12">
    <location>
        <begin position="77"/>
        <end position="78"/>
    </location>
    <ligand>
        <name>FAD</name>
        <dbReference type="ChEBI" id="CHEBI:57692"/>
    </ligand>
</feature>
<name>D9QPJ3_ACEAZ</name>
<dbReference type="CDD" id="cd06218">
    <property type="entry name" value="DHOD_e_trans"/>
    <property type="match status" value="1"/>
</dbReference>
<comment type="subunit">
    <text evidence="11">Heterotetramer of 2 PyrK and 2 PyrD type B subunits.</text>
</comment>
<dbReference type="InterPro" id="IPR023455">
    <property type="entry name" value="Dihydroorotate_DHASE_ETsu"/>
</dbReference>
<dbReference type="HOGENOM" id="CLU_003827_1_2_9"/>
<dbReference type="PROSITE" id="PS51384">
    <property type="entry name" value="FAD_FR"/>
    <property type="match status" value="1"/>
</dbReference>
<feature type="binding site" evidence="11 12">
    <location>
        <begin position="53"/>
        <end position="56"/>
    </location>
    <ligand>
        <name>FAD</name>
        <dbReference type="ChEBI" id="CHEBI:57692"/>
    </ligand>
</feature>
<dbReference type="PANTHER" id="PTHR43513">
    <property type="entry name" value="DIHYDROOROTATE DEHYDROGENASE B (NAD(+)), ELECTRON TRANSFER SUBUNIT"/>
    <property type="match status" value="1"/>
</dbReference>
<evidence type="ECO:0000256" key="4">
    <source>
        <dbReference type="ARBA" id="ARBA00022714"/>
    </source>
</evidence>
<accession>D9QPJ3</accession>
<feature type="binding site" evidence="11 13">
    <location>
        <position position="229"/>
    </location>
    <ligand>
        <name>[2Fe-2S] cluster</name>
        <dbReference type="ChEBI" id="CHEBI:190135"/>
    </ligand>
</feature>
<evidence type="ECO:0000256" key="6">
    <source>
        <dbReference type="ARBA" id="ARBA00022827"/>
    </source>
</evidence>
<evidence type="ECO:0000313" key="16">
    <source>
        <dbReference type="Proteomes" id="UP000001661"/>
    </source>
</evidence>
<dbReference type="Pfam" id="PF10418">
    <property type="entry name" value="DHODB_Fe-S_bind"/>
    <property type="match status" value="1"/>
</dbReference>
<dbReference type="Gene3D" id="3.40.50.80">
    <property type="entry name" value="Nucleotide-binding domain of ferredoxin-NADP reductase (FNR) module"/>
    <property type="match status" value="1"/>
</dbReference>
<keyword evidence="16" id="KW-1185">Reference proteome</keyword>
<evidence type="ECO:0000256" key="3">
    <source>
        <dbReference type="ARBA" id="ARBA00022630"/>
    </source>
</evidence>
<keyword evidence="5 11" id="KW-0479">Metal-binding</keyword>
<dbReference type="GO" id="GO:0009055">
    <property type="term" value="F:electron transfer activity"/>
    <property type="evidence" value="ECO:0007669"/>
    <property type="project" value="UniProtKB-UniRule"/>
</dbReference>
<evidence type="ECO:0000256" key="7">
    <source>
        <dbReference type="ARBA" id="ARBA00022975"/>
    </source>
</evidence>
<keyword evidence="3 11" id="KW-0285">Flavoprotein</keyword>
<comment type="function">
    <text evidence="11">Responsible for channeling the electrons from the oxidation of dihydroorotate from the FMN redox center in the PyrD type B subunit to the ultimate electron acceptor NAD(+).</text>
</comment>
<feature type="binding site" evidence="11 13">
    <location>
        <position position="232"/>
    </location>
    <ligand>
        <name>[2Fe-2S] cluster</name>
        <dbReference type="ChEBI" id="CHEBI:190135"/>
    </ligand>
</feature>
<dbReference type="InterPro" id="IPR039261">
    <property type="entry name" value="FNR_nucleotide-bd"/>
</dbReference>
<keyword evidence="10 11" id="KW-0411">Iron-sulfur</keyword>
<dbReference type="SUPFAM" id="SSF52343">
    <property type="entry name" value="Ferredoxin reductase-like, C-terminal NADP-linked domain"/>
    <property type="match status" value="1"/>
</dbReference>
<dbReference type="GO" id="GO:0046872">
    <property type="term" value="F:metal ion binding"/>
    <property type="evidence" value="ECO:0007669"/>
    <property type="project" value="UniProtKB-KW"/>
</dbReference>
<gene>
    <name evidence="11" type="primary">pyrK</name>
    <name evidence="15" type="ordered locus">Acear_0900</name>
</gene>
<keyword evidence="4 11" id="KW-0001">2Fe-2S</keyword>
<comment type="cofactor">
    <cofactor evidence="11">
        <name>[2Fe-2S] cluster</name>
        <dbReference type="ChEBI" id="CHEBI:190135"/>
    </cofactor>
    <text evidence="11">Binds 1 [2Fe-2S] cluster per subunit.</text>
</comment>
<evidence type="ECO:0000256" key="5">
    <source>
        <dbReference type="ARBA" id="ARBA00022723"/>
    </source>
</evidence>
<comment type="cofactor">
    <cofactor evidence="13">
        <name>[2Fe-2S] cluster</name>
        <dbReference type="ChEBI" id="CHEBI:190135"/>
    </cofactor>
    <text evidence="13">Binds 1 [2Fe-2S] cluster per subunit.</text>
</comment>
<dbReference type="InterPro" id="IPR019480">
    <property type="entry name" value="Dihydroorotate_DH_Fe-S-bd"/>
</dbReference>
<dbReference type="InterPro" id="IPR017938">
    <property type="entry name" value="Riboflavin_synthase-like_b-brl"/>
</dbReference>
<evidence type="ECO:0000313" key="15">
    <source>
        <dbReference type="EMBL" id="ADL12434.1"/>
    </source>
</evidence>
<keyword evidence="8 11" id="KW-0249">Electron transport</keyword>
<dbReference type="GO" id="GO:0051537">
    <property type="term" value="F:2 iron, 2 sulfur cluster binding"/>
    <property type="evidence" value="ECO:0007669"/>
    <property type="project" value="UniProtKB-KW"/>
</dbReference>
<evidence type="ECO:0000256" key="12">
    <source>
        <dbReference type="PIRSR" id="PIRSR006816-1"/>
    </source>
</evidence>
<dbReference type="Gene3D" id="2.10.240.10">
    <property type="entry name" value="Dihydroorotate dehydrogenase, electron transfer subunit"/>
    <property type="match status" value="1"/>
</dbReference>
<keyword evidence="7 11" id="KW-0665">Pyrimidine biosynthesis</keyword>
<keyword evidence="6 11" id="KW-0274">FAD</keyword>
<evidence type="ECO:0000256" key="1">
    <source>
        <dbReference type="ARBA" id="ARBA00006422"/>
    </source>
</evidence>
<dbReference type="InterPro" id="IPR001433">
    <property type="entry name" value="OxRdtase_FAD/NAD-bd"/>
</dbReference>
<evidence type="ECO:0000256" key="10">
    <source>
        <dbReference type="ARBA" id="ARBA00023014"/>
    </source>
</evidence>
<dbReference type="Gene3D" id="2.40.30.10">
    <property type="entry name" value="Translation factors"/>
    <property type="match status" value="1"/>
</dbReference>
<dbReference type="EMBL" id="CP002105">
    <property type="protein sequence ID" value="ADL12434.1"/>
    <property type="molecule type" value="Genomic_DNA"/>
</dbReference>
<evidence type="ECO:0000256" key="11">
    <source>
        <dbReference type="HAMAP-Rule" id="MF_01211"/>
    </source>
</evidence>
<dbReference type="InterPro" id="IPR037117">
    <property type="entry name" value="Dihydroorotate_DH_ele_sf"/>
</dbReference>
<dbReference type="RefSeq" id="WP_013277880.1">
    <property type="nucleotide sequence ID" value="NC_014378.1"/>
</dbReference>
<dbReference type="SUPFAM" id="SSF63380">
    <property type="entry name" value="Riboflavin synthase domain-like"/>
    <property type="match status" value="1"/>
</dbReference>
<sequence length="265" mass="29210">MSRQINGDILANERINESDYRLVLSLPEIIDEVKPGQFLHVKCGPGVDPLLRRPLSIHQCNRDKGEIVLLYRVFGRGTELLATREVGEELDIMGPLGNGFDLTELKEKILVVGGGIGSAPLMALIERLVKLNKEVTVLIGAQNKEQLLCQDELTDLPVDFKTATNDGSAGYEGYVTGLLEQELEANEYEQIFACGPTPMLKAMQPLVSKKNIEMQLSLEERMGCGTGACLSCVCKVKVENEEGFEYRKACTDGPVFKASEVIFDE</sequence>
<dbReference type="PIRSF" id="PIRSF006816">
    <property type="entry name" value="Cyc3_hyd_g"/>
    <property type="match status" value="1"/>
</dbReference>
<keyword evidence="2 11" id="KW-0813">Transport</keyword>
<feature type="domain" description="FAD-binding FR-type" evidence="14">
    <location>
        <begin position="2"/>
        <end position="102"/>
    </location>
</feature>
<dbReference type="InterPro" id="IPR012165">
    <property type="entry name" value="Cyt_c3_hydrogenase_gsu"/>
</dbReference>
<dbReference type="InterPro" id="IPR017927">
    <property type="entry name" value="FAD-bd_FR_type"/>
</dbReference>
<evidence type="ECO:0000256" key="9">
    <source>
        <dbReference type="ARBA" id="ARBA00023004"/>
    </source>
</evidence>
<dbReference type="GO" id="GO:0044205">
    <property type="term" value="P:'de novo' UMP biosynthetic process"/>
    <property type="evidence" value="ECO:0007669"/>
    <property type="project" value="UniProtKB-UniRule"/>
</dbReference>
<comment type="pathway">
    <text evidence="11">Pyrimidine metabolism; UMP biosynthesis via de novo pathway; orotate from (S)-dihydroorotate (NAD(+) route): step 1/1.</text>
</comment>
<dbReference type="Pfam" id="PF00175">
    <property type="entry name" value="NAD_binding_1"/>
    <property type="match status" value="1"/>
</dbReference>
<organism evidence="15 16">
    <name type="scientific">Acetohalobium arabaticum (strain ATCC 49924 / DSM 5501 / Z-7288)</name>
    <dbReference type="NCBI Taxonomy" id="574087"/>
    <lineage>
        <taxon>Bacteria</taxon>
        <taxon>Bacillati</taxon>
        <taxon>Bacillota</taxon>
        <taxon>Clostridia</taxon>
        <taxon>Halanaerobiales</taxon>
        <taxon>Halobacteroidaceae</taxon>
        <taxon>Acetohalobium</taxon>
    </lineage>
</organism>
<comment type="cofactor">
    <cofactor evidence="11 12">
        <name>FAD</name>
        <dbReference type="ChEBI" id="CHEBI:57692"/>
    </cofactor>
    <text evidence="11 12">Binds 1 FAD per subunit.</text>
</comment>
<evidence type="ECO:0000256" key="2">
    <source>
        <dbReference type="ARBA" id="ARBA00022448"/>
    </source>
</evidence>
<comment type="similarity">
    <text evidence="1 11">Belongs to the PyrK family.</text>
</comment>
<evidence type="ECO:0000256" key="8">
    <source>
        <dbReference type="ARBA" id="ARBA00022982"/>
    </source>
</evidence>
<reference evidence="15 16" key="1">
    <citation type="journal article" date="2010" name="Stand. Genomic Sci.">
        <title>Complete genome sequence of Acetohalobium arabaticum type strain (Z-7288).</title>
        <authorList>
            <person name="Sikorski J."/>
            <person name="Lapidus A."/>
            <person name="Chertkov O."/>
            <person name="Lucas S."/>
            <person name="Copeland A."/>
            <person name="Glavina Del Rio T."/>
            <person name="Nolan M."/>
            <person name="Tice H."/>
            <person name="Cheng J.F."/>
            <person name="Han C."/>
            <person name="Brambilla E."/>
            <person name="Pitluck S."/>
            <person name="Liolios K."/>
            <person name="Ivanova N."/>
            <person name="Mavromatis K."/>
            <person name="Mikhailova N."/>
            <person name="Pati A."/>
            <person name="Bruce D."/>
            <person name="Detter C."/>
            <person name="Tapia R."/>
            <person name="Goodwin L."/>
            <person name="Chen A."/>
            <person name="Palaniappan K."/>
            <person name="Land M."/>
            <person name="Hauser L."/>
            <person name="Chang Y.J."/>
            <person name="Jeffries C.D."/>
            <person name="Rohde M."/>
            <person name="Goker M."/>
            <person name="Spring S."/>
            <person name="Woyke T."/>
            <person name="Bristow J."/>
            <person name="Eisen J.A."/>
            <person name="Markowitz V."/>
            <person name="Hugenholtz P."/>
            <person name="Kyrpides N.C."/>
            <person name="Klenk H.P."/>
        </authorList>
    </citation>
    <scope>NUCLEOTIDE SEQUENCE [LARGE SCALE GENOMIC DNA]</scope>
    <source>
        <strain evidence="16">ATCC 49924 / DSM 5501 / Z-7288</strain>
    </source>
</reference>
<dbReference type="STRING" id="574087.Acear_0900"/>
<dbReference type="HAMAP" id="MF_01211">
    <property type="entry name" value="DHODB_Fe_S_bind"/>
    <property type="match status" value="1"/>
</dbReference>
<feature type="binding site" evidence="11 12">
    <location>
        <begin position="70"/>
        <end position="72"/>
    </location>
    <ligand>
        <name>FAD</name>
        <dbReference type="ChEBI" id="CHEBI:57692"/>
    </ligand>
</feature>
<dbReference type="GO" id="GO:0050660">
    <property type="term" value="F:flavin adenine dinucleotide binding"/>
    <property type="evidence" value="ECO:0007669"/>
    <property type="project" value="InterPro"/>
</dbReference>
<dbReference type="OrthoDB" id="9789468at2"/>
<proteinExistence type="inferred from homology"/>